<dbReference type="OrthoDB" id="6769086at2759"/>
<evidence type="ECO:0000313" key="2">
    <source>
        <dbReference type="Proteomes" id="UP000796761"/>
    </source>
</evidence>
<protein>
    <submittedName>
        <fullName evidence="1">Uncharacterized protein</fullName>
    </submittedName>
</protein>
<gene>
    <name evidence="1" type="ORF">HGM15179_016436</name>
</gene>
<comment type="caution">
    <text evidence="1">The sequence shown here is derived from an EMBL/GenBank/DDBJ whole genome shotgun (WGS) entry which is preliminary data.</text>
</comment>
<evidence type="ECO:0000313" key="1">
    <source>
        <dbReference type="EMBL" id="TRZ10673.1"/>
    </source>
</evidence>
<name>A0A8K1G2U2_9PASS</name>
<organism evidence="1 2">
    <name type="scientific">Zosterops borbonicus</name>
    <dbReference type="NCBI Taxonomy" id="364589"/>
    <lineage>
        <taxon>Eukaryota</taxon>
        <taxon>Metazoa</taxon>
        <taxon>Chordata</taxon>
        <taxon>Craniata</taxon>
        <taxon>Vertebrata</taxon>
        <taxon>Euteleostomi</taxon>
        <taxon>Archelosauria</taxon>
        <taxon>Archosauria</taxon>
        <taxon>Dinosauria</taxon>
        <taxon>Saurischia</taxon>
        <taxon>Theropoda</taxon>
        <taxon>Coelurosauria</taxon>
        <taxon>Aves</taxon>
        <taxon>Neognathae</taxon>
        <taxon>Neoaves</taxon>
        <taxon>Telluraves</taxon>
        <taxon>Australaves</taxon>
        <taxon>Passeriformes</taxon>
        <taxon>Sylvioidea</taxon>
        <taxon>Zosteropidae</taxon>
        <taxon>Zosterops</taxon>
    </lineage>
</organism>
<sequence length="117" mass="13468">MIRQLEHPSSEEGQRELGLLSLRKRAFQGDLIVALQYLKGAYKKAGEGGKDFIPVYPRQGKGQCFRAERNRFGLDRRQKCFIMRVLRHWNKLLREVADVPSLELLKARLDGTLSSLV</sequence>
<reference evidence="1" key="1">
    <citation type="submission" date="2019-04" db="EMBL/GenBank/DDBJ databases">
        <title>Genome assembly of Zosterops borbonicus 15179.</title>
        <authorList>
            <person name="Leroy T."/>
            <person name="Anselmetti Y."/>
            <person name="Tilak M.-K."/>
            <person name="Nabholz B."/>
        </authorList>
    </citation>
    <scope>NUCLEOTIDE SEQUENCE</scope>
    <source>
        <strain evidence="1">HGM_15179</strain>
        <tissue evidence="1">Muscle</tissue>
    </source>
</reference>
<proteinExistence type="predicted"/>
<keyword evidence="2" id="KW-1185">Reference proteome</keyword>
<dbReference type="AlphaFoldDB" id="A0A8K1G2U2"/>
<dbReference type="Proteomes" id="UP000796761">
    <property type="component" value="Unassembled WGS sequence"/>
</dbReference>
<accession>A0A8K1G2U2</accession>
<dbReference type="EMBL" id="SWJQ01000819">
    <property type="protein sequence ID" value="TRZ10673.1"/>
    <property type="molecule type" value="Genomic_DNA"/>
</dbReference>